<dbReference type="AlphaFoldDB" id="A0AAD8UN80"/>
<protein>
    <submittedName>
        <fullName evidence="1">Uncharacterized protein</fullName>
    </submittedName>
</protein>
<name>A0AAD8UN80_GLOAC</name>
<comment type="caution">
    <text evidence="1">The sequence shown here is derived from an EMBL/GenBank/DDBJ whole genome shotgun (WGS) entry which is preliminary data.</text>
</comment>
<dbReference type="Proteomes" id="UP001244207">
    <property type="component" value="Unassembled WGS sequence"/>
</dbReference>
<evidence type="ECO:0000313" key="2">
    <source>
        <dbReference type="Proteomes" id="UP001244207"/>
    </source>
</evidence>
<proteinExistence type="predicted"/>
<gene>
    <name evidence="1" type="ORF">BDZ83DRAFT_653097</name>
</gene>
<accession>A0AAD8UN80</accession>
<keyword evidence="2" id="KW-1185">Reference proteome</keyword>
<dbReference type="GeneID" id="85394489"/>
<sequence length="166" mass="17537">MVNMLTDHVAVCAMARSERFAAVAADARGYDAGGGGVGSPGSRGVVCKRLNVHQMLQLARPLGMEETGDPREKGSIRIRNQALNGEVAPHQRHTARCALALRQRNGGGYAVSSVSGGHLMGARSILPQTMASQIRQSIQLGNSADTEALPTKKSQLYQFIGGQSLV</sequence>
<dbReference type="RefSeq" id="XP_060363500.1">
    <property type="nucleotide sequence ID" value="XM_060510590.1"/>
</dbReference>
<reference evidence="1" key="1">
    <citation type="submission" date="2021-12" db="EMBL/GenBank/DDBJ databases">
        <title>Comparative genomics, transcriptomics and evolutionary studies reveal genomic signatures of adaptation to plant cell wall in hemibiotrophic fungi.</title>
        <authorList>
            <consortium name="DOE Joint Genome Institute"/>
            <person name="Baroncelli R."/>
            <person name="Diaz J.F."/>
            <person name="Benocci T."/>
            <person name="Peng M."/>
            <person name="Battaglia E."/>
            <person name="Haridas S."/>
            <person name="Andreopoulos W."/>
            <person name="Labutti K."/>
            <person name="Pangilinan J."/>
            <person name="Floch G.L."/>
            <person name="Makela M.R."/>
            <person name="Henrissat B."/>
            <person name="Grigoriev I.V."/>
            <person name="Crouch J.A."/>
            <person name="De Vries R.P."/>
            <person name="Sukno S.A."/>
            <person name="Thon M.R."/>
        </authorList>
    </citation>
    <scope>NUCLEOTIDE SEQUENCE</scope>
    <source>
        <strain evidence="1">CBS 112980</strain>
    </source>
</reference>
<dbReference type="EMBL" id="JAHMHS010000065">
    <property type="protein sequence ID" value="KAK1723445.1"/>
    <property type="molecule type" value="Genomic_DNA"/>
</dbReference>
<organism evidence="1 2">
    <name type="scientific">Glomerella acutata</name>
    <name type="common">Colletotrichum acutatum</name>
    <dbReference type="NCBI Taxonomy" id="27357"/>
    <lineage>
        <taxon>Eukaryota</taxon>
        <taxon>Fungi</taxon>
        <taxon>Dikarya</taxon>
        <taxon>Ascomycota</taxon>
        <taxon>Pezizomycotina</taxon>
        <taxon>Sordariomycetes</taxon>
        <taxon>Hypocreomycetidae</taxon>
        <taxon>Glomerellales</taxon>
        <taxon>Glomerellaceae</taxon>
        <taxon>Colletotrichum</taxon>
        <taxon>Colletotrichum acutatum species complex</taxon>
    </lineage>
</organism>
<evidence type="ECO:0000313" key="1">
    <source>
        <dbReference type="EMBL" id="KAK1723445.1"/>
    </source>
</evidence>